<dbReference type="GO" id="GO:0003700">
    <property type="term" value="F:DNA-binding transcription factor activity"/>
    <property type="evidence" value="ECO:0007669"/>
    <property type="project" value="InterPro"/>
</dbReference>
<dbReference type="STRING" id="1280954.HPO_17973"/>
<dbReference type="AlphaFoldDB" id="A0A062VFR5"/>
<dbReference type="CDD" id="cd00090">
    <property type="entry name" value="HTH_ARSR"/>
    <property type="match status" value="1"/>
</dbReference>
<dbReference type="eggNOG" id="COG1846">
    <property type="taxonomic scope" value="Bacteria"/>
</dbReference>
<dbReference type="InterPro" id="IPR036388">
    <property type="entry name" value="WH-like_DNA-bd_sf"/>
</dbReference>
<feature type="domain" description="HTH marR-type" evidence="1">
    <location>
        <begin position="35"/>
        <end position="134"/>
    </location>
</feature>
<organism evidence="2 3">
    <name type="scientific">Hyphomonas polymorpha PS728</name>
    <dbReference type="NCBI Taxonomy" id="1280954"/>
    <lineage>
        <taxon>Bacteria</taxon>
        <taxon>Pseudomonadati</taxon>
        <taxon>Pseudomonadota</taxon>
        <taxon>Alphaproteobacteria</taxon>
        <taxon>Hyphomonadales</taxon>
        <taxon>Hyphomonadaceae</taxon>
        <taxon>Hyphomonas</taxon>
    </lineage>
</organism>
<dbReference type="PATRIC" id="fig|1280954.3.peg.3620"/>
<dbReference type="EMBL" id="ARYM01000032">
    <property type="protein sequence ID" value="KCZ96839.1"/>
    <property type="molecule type" value="Genomic_DNA"/>
</dbReference>
<keyword evidence="3" id="KW-1185">Reference proteome</keyword>
<accession>A0A062VFR5</accession>
<dbReference type="Gene3D" id="1.10.10.10">
    <property type="entry name" value="Winged helix-like DNA-binding domain superfamily/Winged helix DNA-binding domain"/>
    <property type="match status" value="1"/>
</dbReference>
<gene>
    <name evidence="2" type="ORF">HPO_17973</name>
</gene>
<dbReference type="Proteomes" id="UP000027100">
    <property type="component" value="Unassembled WGS sequence"/>
</dbReference>
<dbReference type="Pfam" id="PF12802">
    <property type="entry name" value="MarR_2"/>
    <property type="match status" value="1"/>
</dbReference>
<protein>
    <submittedName>
        <fullName evidence="2">MarR family transcriptional regulator</fullName>
    </submittedName>
</protein>
<evidence type="ECO:0000259" key="1">
    <source>
        <dbReference type="SMART" id="SM00347"/>
    </source>
</evidence>
<reference evidence="2 3" key="1">
    <citation type="journal article" date="2014" name="Antonie Van Leeuwenhoek">
        <title>Hyphomonas beringensis sp. nov. and Hyphomonas chukchiensis sp. nov., isolated from surface seawater of the Bering Sea and Chukchi Sea.</title>
        <authorList>
            <person name="Li C."/>
            <person name="Lai Q."/>
            <person name="Li G."/>
            <person name="Dong C."/>
            <person name="Wang J."/>
            <person name="Liao Y."/>
            <person name="Shao Z."/>
        </authorList>
    </citation>
    <scope>NUCLEOTIDE SEQUENCE [LARGE SCALE GENOMIC DNA]</scope>
    <source>
        <strain evidence="2 3">PS728</strain>
    </source>
</reference>
<dbReference type="InterPro" id="IPR011991">
    <property type="entry name" value="ArsR-like_HTH"/>
</dbReference>
<dbReference type="SUPFAM" id="SSF46785">
    <property type="entry name" value="Winged helix' DNA-binding domain"/>
    <property type="match status" value="1"/>
</dbReference>
<name>A0A062VFR5_9PROT</name>
<comment type="caution">
    <text evidence="2">The sequence shown here is derived from an EMBL/GenBank/DDBJ whole genome shotgun (WGS) entry which is preliminary data.</text>
</comment>
<dbReference type="InterPro" id="IPR036390">
    <property type="entry name" value="WH_DNA-bd_sf"/>
</dbReference>
<sequence>MMPKTDDEMMQANQILLNLLSGFYWFDEGLQSYIRACGWPEVTRPQSMVMANVVMGVRRPSDIARRLGISRQAIHSTLKSMIDMGMVELADDPGNLRVKVVVLTPTGEAMRRDAQRAMQLMIATLVGRIGKDAFQATADTLARDWGAPMSFRAEDIVGDAAVKPG</sequence>
<dbReference type="SMART" id="SM00347">
    <property type="entry name" value="HTH_MARR"/>
    <property type="match status" value="1"/>
</dbReference>
<evidence type="ECO:0000313" key="3">
    <source>
        <dbReference type="Proteomes" id="UP000027100"/>
    </source>
</evidence>
<proteinExistence type="predicted"/>
<dbReference type="InterPro" id="IPR000835">
    <property type="entry name" value="HTH_MarR-typ"/>
</dbReference>
<evidence type="ECO:0000313" key="2">
    <source>
        <dbReference type="EMBL" id="KCZ96839.1"/>
    </source>
</evidence>